<dbReference type="EMBL" id="JAHCDA010000002">
    <property type="protein sequence ID" value="MBS7811745.1"/>
    <property type="molecule type" value="Genomic_DNA"/>
</dbReference>
<name>A0ABS5QFM8_9PROT</name>
<keyword evidence="9" id="KW-1185">Reference proteome</keyword>
<evidence type="ECO:0000256" key="1">
    <source>
        <dbReference type="ARBA" id="ARBA00004651"/>
    </source>
</evidence>
<evidence type="ECO:0000256" key="3">
    <source>
        <dbReference type="ARBA" id="ARBA00022475"/>
    </source>
</evidence>
<feature type="transmembrane region" description="Helical" evidence="7">
    <location>
        <begin position="146"/>
        <end position="164"/>
    </location>
</feature>
<feature type="transmembrane region" description="Helical" evidence="7">
    <location>
        <begin position="283"/>
        <end position="306"/>
    </location>
</feature>
<evidence type="ECO:0000256" key="4">
    <source>
        <dbReference type="ARBA" id="ARBA00022692"/>
    </source>
</evidence>
<evidence type="ECO:0000256" key="6">
    <source>
        <dbReference type="ARBA" id="ARBA00023136"/>
    </source>
</evidence>
<feature type="transmembrane region" description="Helical" evidence="7">
    <location>
        <begin position="212"/>
        <end position="239"/>
    </location>
</feature>
<feature type="transmembrane region" description="Helical" evidence="7">
    <location>
        <begin position="245"/>
        <end position="263"/>
    </location>
</feature>
<feature type="transmembrane region" description="Helical" evidence="7">
    <location>
        <begin position="355"/>
        <end position="373"/>
    </location>
</feature>
<dbReference type="RefSeq" id="WP_213670400.1">
    <property type="nucleotide sequence ID" value="NZ_JAHCDA010000002.1"/>
</dbReference>
<comment type="subcellular location">
    <subcellularLocation>
        <location evidence="1">Cell membrane</location>
        <topology evidence="1">Multi-pass membrane protein</topology>
    </subcellularLocation>
</comment>
<proteinExistence type="inferred from homology"/>
<keyword evidence="6 7" id="KW-0472">Membrane</keyword>
<keyword evidence="4 7" id="KW-0812">Transmembrane</keyword>
<feature type="transmembrane region" description="Helical" evidence="7">
    <location>
        <begin position="379"/>
        <end position="400"/>
    </location>
</feature>
<protein>
    <recommendedName>
        <fullName evidence="10">Polysaccharide biosynthesis protein</fullName>
    </recommendedName>
</protein>
<evidence type="ECO:0008006" key="10">
    <source>
        <dbReference type="Google" id="ProtNLM"/>
    </source>
</evidence>
<dbReference type="Proteomes" id="UP000766336">
    <property type="component" value="Unassembled WGS sequence"/>
</dbReference>
<dbReference type="PANTHER" id="PTHR30250:SF10">
    <property type="entry name" value="LIPOPOLYSACCHARIDE BIOSYNTHESIS PROTEIN WZXC"/>
    <property type="match status" value="1"/>
</dbReference>
<comment type="caution">
    <text evidence="8">The sequence shown here is derived from an EMBL/GenBank/DDBJ whole genome shotgun (WGS) entry which is preliminary data.</text>
</comment>
<sequence>MSAATSILDQAWLSMLNLTLGLILIRLASKDDYGIYTQLYVAGIFAAGIGEALITSPLTTLASTYPEDQRRAMVGHLDRFQGRLSTIVALLFGLGCAAVTNWAQMGQPLWLGLGFAFYVKTNAIREYRRSSLFIEGEAQRVLWIDLRYGIAALACTGLLIWMEWLHIPAVFGMLGVANLVALLGTHAHPVPATDAVPDYRYAVREAWKRGRLGLPGSILAWIINYSYLYLTAAWLGAAATADLNASRLLLMPISLTVLAWSRVARPLIGRRLIERDRRGLRRLLVVSVVGMEVLTLAYIGVLWLAFPLLQQHVLGANYASAQHLVLGWGFYFAVNAARWIGTAALLAVDRYGSTLAVTAVSLTLVLISMNILIPRYGTAGAVMSLTLVETVGLILVWFIYWRSPRKITAL</sequence>
<accession>A0ABS5QFM8</accession>
<evidence type="ECO:0000256" key="5">
    <source>
        <dbReference type="ARBA" id="ARBA00022989"/>
    </source>
</evidence>
<evidence type="ECO:0000256" key="2">
    <source>
        <dbReference type="ARBA" id="ARBA00007430"/>
    </source>
</evidence>
<feature type="transmembrane region" description="Helical" evidence="7">
    <location>
        <begin position="12"/>
        <end position="28"/>
    </location>
</feature>
<keyword evidence="5 7" id="KW-1133">Transmembrane helix</keyword>
<feature type="transmembrane region" description="Helical" evidence="7">
    <location>
        <begin position="326"/>
        <end position="348"/>
    </location>
</feature>
<organism evidence="8 9">
    <name type="scientific">Roseococcus pinisoli</name>
    <dbReference type="NCBI Taxonomy" id="2835040"/>
    <lineage>
        <taxon>Bacteria</taxon>
        <taxon>Pseudomonadati</taxon>
        <taxon>Pseudomonadota</taxon>
        <taxon>Alphaproteobacteria</taxon>
        <taxon>Acetobacterales</taxon>
        <taxon>Roseomonadaceae</taxon>
        <taxon>Roseococcus</taxon>
    </lineage>
</organism>
<comment type="similarity">
    <text evidence="2">Belongs to the polysaccharide synthase family.</text>
</comment>
<feature type="transmembrane region" description="Helical" evidence="7">
    <location>
        <begin position="40"/>
        <end position="63"/>
    </location>
</feature>
<dbReference type="PANTHER" id="PTHR30250">
    <property type="entry name" value="PST FAMILY PREDICTED COLANIC ACID TRANSPORTER"/>
    <property type="match status" value="1"/>
</dbReference>
<dbReference type="InterPro" id="IPR050833">
    <property type="entry name" value="Poly_Biosynth_Transport"/>
</dbReference>
<feature type="transmembrane region" description="Helical" evidence="7">
    <location>
        <begin position="84"/>
        <end position="103"/>
    </location>
</feature>
<reference evidence="8 9" key="1">
    <citation type="submission" date="2021-05" db="EMBL/GenBank/DDBJ databases">
        <title>Roseococcus sp. XZZS9, whole genome shotgun sequencing project.</title>
        <authorList>
            <person name="Zhao G."/>
            <person name="Shen L."/>
        </authorList>
    </citation>
    <scope>NUCLEOTIDE SEQUENCE [LARGE SCALE GENOMIC DNA]</scope>
    <source>
        <strain evidence="8 9">XZZS9</strain>
    </source>
</reference>
<evidence type="ECO:0000313" key="9">
    <source>
        <dbReference type="Proteomes" id="UP000766336"/>
    </source>
</evidence>
<feature type="transmembrane region" description="Helical" evidence="7">
    <location>
        <begin position="170"/>
        <end position="191"/>
    </location>
</feature>
<keyword evidence="3" id="KW-1003">Cell membrane</keyword>
<gene>
    <name evidence="8" type="ORF">KHU32_12420</name>
</gene>
<evidence type="ECO:0000256" key="7">
    <source>
        <dbReference type="SAM" id="Phobius"/>
    </source>
</evidence>
<evidence type="ECO:0000313" key="8">
    <source>
        <dbReference type="EMBL" id="MBS7811745.1"/>
    </source>
</evidence>